<dbReference type="GO" id="GO:0019843">
    <property type="term" value="F:rRNA binding"/>
    <property type="evidence" value="ECO:0007669"/>
    <property type="project" value="UniProtKB-KW"/>
</dbReference>
<feature type="compositionally biased region" description="Basic residues" evidence="5">
    <location>
        <begin position="154"/>
        <end position="163"/>
    </location>
</feature>
<evidence type="ECO:0000256" key="1">
    <source>
        <dbReference type="ARBA" id="ARBA00008115"/>
    </source>
</evidence>
<name>A0A9Q0FHV1_9ROSI</name>
<dbReference type="OrthoDB" id="269804at2759"/>
<keyword evidence="4" id="KW-0694">RNA-binding</keyword>
<accession>A0A9Q0FHV1</accession>
<keyword evidence="3" id="KW-0699">rRNA-binding</keyword>
<dbReference type="InterPro" id="IPR005304">
    <property type="entry name" value="Rbsml_bgen_MeTrfase_EMG1/NEP1"/>
</dbReference>
<dbReference type="PANTHER" id="PTHR12636">
    <property type="entry name" value="NEP1/MRA1"/>
    <property type="match status" value="1"/>
</dbReference>
<proteinExistence type="inferred from homology"/>
<dbReference type="GO" id="GO:0070475">
    <property type="term" value="P:rRNA base methylation"/>
    <property type="evidence" value="ECO:0007669"/>
    <property type="project" value="InterPro"/>
</dbReference>
<evidence type="ECO:0000313" key="6">
    <source>
        <dbReference type="EMBL" id="KAJ4831760.1"/>
    </source>
</evidence>
<gene>
    <name evidence="6" type="ORF">Tsubulata_025531</name>
</gene>
<dbReference type="GO" id="GO:0070037">
    <property type="term" value="F:rRNA (pseudouridine) methyltransferase activity"/>
    <property type="evidence" value="ECO:0007669"/>
    <property type="project" value="InterPro"/>
</dbReference>
<dbReference type="PANTHER" id="PTHR12636:SF13">
    <property type="entry name" value="RIBOSOMAL RNA SMALL SUBUNIT METHYLTRANSFERASE NEP1-LIKE"/>
    <property type="match status" value="1"/>
</dbReference>
<evidence type="ECO:0000256" key="3">
    <source>
        <dbReference type="ARBA" id="ARBA00022730"/>
    </source>
</evidence>
<comment type="caution">
    <text evidence="6">The sequence shown here is derived from an EMBL/GenBank/DDBJ whole genome shotgun (WGS) entry which is preliminary data.</text>
</comment>
<dbReference type="GO" id="GO:0032040">
    <property type="term" value="C:small-subunit processome"/>
    <property type="evidence" value="ECO:0007669"/>
    <property type="project" value="TreeGrafter"/>
</dbReference>
<reference evidence="6" key="1">
    <citation type="submission" date="2022-02" db="EMBL/GenBank/DDBJ databases">
        <authorList>
            <person name="Henning P.M."/>
            <person name="McCubbin A.G."/>
            <person name="Shore J.S."/>
        </authorList>
    </citation>
    <scope>NUCLEOTIDE SEQUENCE</scope>
    <source>
        <strain evidence="6">F60SS</strain>
        <tissue evidence="6">Leaves</tissue>
    </source>
</reference>
<feature type="region of interest" description="Disordered" evidence="5">
    <location>
        <begin position="153"/>
        <end position="176"/>
    </location>
</feature>
<dbReference type="Gene3D" id="3.40.1280.10">
    <property type="match status" value="1"/>
</dbReference>
<dbReference type="InterPro" id="IPR029028">
    <property type="entry name" value="Alpha/beta_knot_MTases"/>
</dbReference>
<feature type="region of interest" description="Disordered" evidence="5">
    <location>
        <begin position="28"/>
        <end position="52"/>
    </location>
</feature>
<keyword evidence="7" id="KW-1185">Reference proteome</keyword>
<evidence type="ECO:0008006" key="8">
    <source>
        <dbReference type="Google" id="ProtNLM"/>
    </source>
</evidence>
<sequence>MTKPQVGSSLNGSPTTAAHLATMVSAWRHERDGRGKARRGGGASRGLAAVAGAARRTRSGGFVGWRLQDSDGDVAREKDAKGGDATQVGGGAGGIDLWPRRNEATLVVRGWWVLHAARKEETPRRWQRGKGRLLVRFGGEEGKMMVSLIQETRAKRRSNMGKRRREEGGEEAEENSNVNLQVPRHLIDNVKCRPIFIFDNASLSKGMKLKILSGEEDSNFLKRQGKNPNDYRPDIIHEALRGVLDSRLNKAGMVSAIYVKTDSGLLFEIKPHVRIPRTCKRFLGLMWEVLIRVLKDPVARYLPDNTRIIGLSYSSQKLVDIEDYVSCADDDTNLAFMVGAMAHGKISCDKTDDYISSKLPFFSAQYFSGVLELYIVLELSYRIYTSKQTSDLLNLLLYVKNELQKPDIQK</sequence>
<comment type="similarity">
    <text evidence="1">Belongs to the class IV-like SAM-binding methyltransferase superfamily. RNA methyltransferase NEP1 family.</text>
</comment>
<evidence type="ECO:0000313" key="7">
    <source>
        <dbReference type="Proteomes" id="UP001141552"/>
    </source>
</evidence>
<dbReference type="Proteomes" id="UP001141552">
    <property type="component" value="Unassembled WGS sequence"/>
</dbReference>
<keyword evidence="2" id="KW-0690">Ribosome biogenesis</keyword>
<reference evidence="6" key="2">
    <citation type="journal article" date="2023" name="Plants (Basel)">
        <title>Annotation of the Turnera subulata (Passifloraceae) Draft Genome Reveals the S-Locus Evolved after the Divergence of Turneroideae from Passifloroideae in a Stepwise Manner.</title>
        <authorList>
            <person name="Henning P.M."/>
            <person name="Roalson E.H."/>
            <person name="Mir W."/>
            <person name="McCubbin A.G."/>
            <person name="Shore J.S."/>
        </authorList>
    </citation>
    <scope>NUCLEOTIDE SEQUENCE</scope>
    <source>
        <strain evidence="6">F60SS</strain>
    </source>
</reference>
<dbReference type="AlphaFoldDB" id="A0A9Q0FHV1"/>
<organism evidence="6 7">
    <name type="scientific">Turnera subulata</name>
    <dbReference type="NCBI Taxonomy" id="218843"/>
    <lineage>
        <taxon>Eukaryota</taxon>
        <taxon>Viridiplantae</taxon>
        <taxon>Streptophyta</taxon>
        <taxon>Embryophyta</taxon>
        <taxon>Tracheophyta</taxon>
        <taxon>Spermatophyta</taxon>
        <taxon>Magnoliopsida</taxon>
        <taxon>eudicotyledons</taxon>
        <taxon>Gunneridae</taxon>
        <taxon>Pentapetalae</taxon>
        <taxon>rosids</taxon>
        <taxon>fabids</taxon>
        <taxon>Malpighiales</taxon>
        <taxon>Passifloraceae</taxon>
        <taxon>Turnera</taxon>
    </lineage>
</organism>
<dbReference type="InterPro" id="IPR029026">
    <property type="entry name" value="tRNA_m1G_MTases_N"/>
</dbReference>
<evidence type="ECO:0000256" key="5">
    <source>
        <dbReference type="SAM" id="MobiDB-lite"/>
    </source>
</evidence>
<evidence type="ECO:0000256" key="4">
    <source>
        <dbReference type="ARBA" id="ARBA00022884"/>
    </source>
</evidence>
<dbReference type="Pfam" id="PF03587">
    <property type="entry name" value="EMG1"/>
    <property type="match status" value="1"/>
</dbReference>
<dbReference type="SUPFAM" id="SSF75217">
    <property type="entry name" value="alpha/beta knot"/>
    <property type="match status" value="1"/>
</dbReference>
<protein>
    <recommendedName>
        <fullName evidence="8">Ribosomal RNA small subunit methyltransferase NEP1</fullName>
    </recommendedName>
</protein>
<evidence type="ECO:0000256" key="2">
    <source>
        <dbReference type="ARBA" id="ARBA00022517"/>
    </source>
</evidence>
<dbReference type="CDD" id="cd18088">
    <property type="entry name" value="Nep1-like"/>
    <property type="match status" value="1"/>
</dbReference>
<dbReference type="EMBL" id="JAKUCV010005292">
    <property type="protein sequence ID" value="KAJ4831760.1"/>
    <property type="molecule type" value="Genomic_DNA"/>
</dbReference>